<dbReference type="PANTHER" id="PTHR11183">
    <property type="entry name" value="GLYCOGENIN SUBFAMILY MEMBER"/>
    <property type="match status" value="1"/>
</dbReference>
<name>A0AA40K9T9_9PEZI</name>
<dbReference type="GO" id="GO:0016740">
    <property type="term" value="F:transferase activity"/>
    <property type="evidence" value="ECO:0007669"/>
    <property type="project" value="UniProtKB-KW"/>
</dbReference>
<organism evidence="1 2">
    <name type="scientific">Schizothecium vesticola</name>
    <dbReference type="NCBI Taxonomy" id="314040"/>
    <lineage>
        <taxon>Eukaryota</taxon>
        <taxon>Fungi</taxon>
        <taxon>Dikarya</taxon>
        <taxon>Ascomycota</taxon>
        <taxon>Pezizomycotina</taxon>
        <taxon>Sordariomycetes</taxon>
        <taxon>Sordariomycetidae</taxon>
        <taxon>Sordariales</taxon>
        <taxon>Schizotheciaceae</taxon>
        <taxon>Schizothecium</taxon>
    </lineage>
</organism>
<dbReference type="Proteomes" id="UP001172155">
    <property type="component" value="Unassembled WGS sequence"/>
</dbReference>
<reference evidence="1" key="1">
    <citation type="submission" date="2023-06" db="EMBL/GenBank/DDBJ databases">
        <title>Genome-scale phylogeny and comparative genomics of the fungal order Sordariales.</title>
        <authorList>
            <consortium name="Lawrence Berkeley National Laboratory"/>
            <person name="Hensen N."/>
            <person name="Bonometti L."/>
            <person name="Westerberg I."/>
            <person name="Brannstrom I.O."/>
            <person name="Guillou S."/>
            <person name="Cros-Aarteil S."/>
            <person name="Calhoun S."/>
            <person name="Haridas S."/>
            <person name="Kuo A."/>
            <person name="Mondo S."/>
            <person name="Pangilinan J."/>
            <person name="Riley R."/>
            <person name="LaButti K."/>
            <person name="Andreopoulos B."/>
            <person name="Lipzen A."/>
            <person name="Chen C."/>
            <person name="Yanf M."/>
            <person name="Daum C."/>
            <person name="Ng V."/>
            <person name="Clum A."/>
            <person name="Steindorff A."/>
            <person name="Ohm R."/>
            <person name="Martin F."/>
            <person name="Silar P."/>
            <person name="Natvig D."/>
            <person name="Lalanne C."/>
            <person name="Gautier V."/>
            <person name="Ament-velasquez S.L."/>
            <person name="Kruys A."/>
            <person name="Hutchinson M.I."/>
            <person name="Powell A.J."/>
            <person name="Barry K."/>
            <person name="Miller A.N."/>
            <person name="Grigoriev I.V."/>
            <person name="Debuchy R."/>
            <person name="Gladieux P."/>
            <person name="Thoren M.H."/>
            <person name="Johannesson H."/>
        </authorList>
    </citation>
    <scope>NUCLEOTIDE SEQUENCE</scope>
    <source>
        <strain evidence="1">SMH3187-1</strain>
    </source>
</reference>
<dbReference type="Gene3D" id="3.90.550.10">
    <property type="entry name" value="Spore Coat Polysaccharide Biosynthesis Protein SpsA, Chain A"/>
    <property type="match status" value="1"/>
</dbReference>
<dbReference type="InterPro" id="IPR029044">
    <property type="entry name" value="Nucleotide-diphossugar_trans"/>
</dbReference>
<keyword evidence="1" id="KW-0808">Transferase</keyword>
<keyword evidence="2" id="KW-1185">Reference proteome</keyword>
<evidence type="ECO:0000313" key="1">
    <source>
        <dbReference type="EMBL" id="KAK0750707.1"/>
    </source>
</evidence>
<dbReference type="InterPro" id="IPR050587">
    <property type="entry name" value="GNT1/Glycosyltrans_8"/>
</dbReference>
<dbReference type="AlphaFoldDB" id="A0AA40K9T9"/>
<dbReference type="EMBL" id="JAUKUD010000002">
    <property type="protein sequence ID" value="KAK0750707.1"/>
    <property type="molecule type" value="Genomic_DNA"/>
</dbReference>
<sequence>MAILSLPLRWPSPSPGGWKRVAADGSPEGGAGFPGRTSGFLSSLGIMAGSRRVRLVLVSVLASLALVSVAHHYHALPDAASAVWRKPGGATDLDAAVVNWSSFAYVQYVTNSNYLCNSVMIMETLHRLGSRPDRILLYPSMMLEPDATSSTSHDGQLLLRARDEYGAKLIPISVQSRNSADETWAESFTKLLAFNQTQYARVLSLDSDALLLQTMDELFLLPPSPLAMPRAYWLAPTADSGTIIATDAQRETKFTSTIMLVTPSTSEFDRVMAAVATASHDAYDMEVVNALYGDTARVLPHRPYVLLSQVLRWESDAERALYLGEGVAWNAERLVAEAKYVHFSDWPIPKPWLPTPPGLKVDKQPKCAAGLETCVERELWNGWYDEYRGRREKICSH</sequence>
<protein>
    <submittedName>
        <fullName evidence="1">Nucleotide-diphospho-sugar transferase</fullName>
    </submittedName>
</protein>
<comment type="caution">
    <text evidence="1">The sequence shown here is derived from an EMBL/GenBank/DDBJ whole genome shotgun (WGS) entry which is preliminary data.</text>
</comment>
<dbReference type="SUPFAM" id="SSF53448">
    <property type="entry name" value="Nucleotide-diphospho-sugar transferases"/>
    <property type="match status" value="1"/>
</dbReference>
<proteinExistence type="predicted"/>
<accession>A0AA40K9T9</accession>
<gene>
    <name evidence="1" type="ORF">B0T18DRAFT_443390</name>
</gene>
<evidence type="ECO:0000313" key="2">
    <source>
        <dbReference type="Proteomes" id="UP001172155"/>
    </source>
</evidence>